<accession>A0A402DRI0</accession>
<evidence type="ECO:0000313" key="2">
    <source>
        <dbReference type="Proteomes" id="UP000289954"/>
    </source>
</evidence>
<gene>
    <name evidence="1" type="ORF">CBZ_17880</name>
</gene>
<protein>
    <submittedName>
        <fullName evidence="1">Uncharacterized protein</fullName>
    </submittedName>
</protein>
<dbReference type="AlphaFoldDB" id="A0A402DRI0"/>
<comment type="caution">
    <text evidence="1">The sequence shown here is derived from an EMBL/GenBank/DDBJ whole genome shotgun (WGS) entry which is preliminary data.</text>
</comment>
<sequence>MIRYITMKNHQIISQNQSMKLSMCVPLVGSTGARSPALVGRPPRGLEPLCAGGQVPGFTRNG</sequence>
<proteinExistence type="predicted"/>
<dbReference type="EMBL" id="BIMR01000127">
    <property type="protein sequence ID" value="GCE76732.1"/>
    <property type="molecule type" value="Genomic_DNA"/>
</dbReference>
<reference evidence="1 2" key="1">
    <citation type="submission" date="2019-01" db="EMBL/GenBank/DDBJ databases">
        <title>Draft genome sequence of Cellulomonas takizawaensis strain TKZ-21.</title>
        <authorList>
            <person name="Yamamura H."/>
            <person name="Hayashi T."/>
            <person name="Hamada M."/>
            <person name="Serisawa Y."/>
            <person name="Matsuyama K."/>
            <person name="Nakagawa Y."/>
            <person name="Otoguro M."/>
            <person name="Yanagida F."/>
            <person name="Hayakawa M."/>
        </authorList>
    </citation>
    <scope>NUCLEOTIDE SEQUENCE [LARGE SCALE GENOMIC DNA]</scope>
    <source>
        <strain evidence="1 2">NBRC12680</strain>
    </source>
</reference>
<organism evidence="1 2">
    <name type="scientific">Cellulomonas biazotea</name>
    <dbReference type="NCBI Taxonomy" id="1709"/>
    <lineage>
        <taxon>Bacteria</taxon>
        <taxon>Bacillati</taxon>
        <taxon>Actinomycetota</taxon>
        <taxon>Actinomycetes</taxon>
        <taxon>Micrococcales</taxon>
        <taxon>Cellulomonadaceae</taxon>
        <taxon>Cellulomonas</taxon>
    </lineage>
</organism>
<evidence type="ECO:0000313" key="1">
    <source>
        <dbReference type="EMBL" id="GCE76732.1"/>
    </source>
</evidence>
<dbReference type="Proteomes" id="UP000289954">
    <property type="component" value="Unassembled WGS sequence"/>
</dbReference>
<name>A0A402DRI0_9CELL</name>
<keyword evidence="2" id="KW-1185">Reference proteome</keyword>